<dbReference type="EMBL" id="FJUW01000066">
    <property type="protein sequence ID" value="CZT11992.1"/>
    <property type="molecule type" value="Genomic_DNA"/>
</dbReference>
<feature type="compositionally biased region" description="Polar residues" evidence="1">
    <location>
        <begin position="1"/>
        <end position="11"/>
    </location>
</feature>
<organism evidence="2 3">
    <name type="scientific">Rhynchosporium graminicola</name>
    <dbReference type="NCBI Taxonomy" id="2792576"/>
    <lineage>
        <taxon>Eukaryota</taxon>
        <taxon>Fungi</taxon>
        <taxon>Dikarya</taxon>
        <taxon>Ascomycota</taxon>
        <taxon>Pezizomycotina</taxon>
        <taxon>Leotiomycetes</taxon>
        <taxon>Helotiales</taxon>
        <taxon>Ploettnerulaceae</taxon>
        <taxon>Rhynchosporium</taxon>
    </lineage>
</organism>
<dbReference type="AlphaFoldDB" id="A0A1E1LNB5"/>
<name>A0A1E1LNB5_9HELO</name>
<proteinExistence type="predicted"/>
<evidence type="ECO:0000256" key="1">
    <source>
        <dbReference type="SAM" id="MobiDB-lite"/>
    </source>
</evidence>
<dbReference type="InParanoid" id="A0A1E1LNB5"/>
<keyword evidence="3" id="KW-1185">Reference proteome</keyword>
<evidence type="ECO:0000313" key="2">
    <source>
        <dbReference type="EMBL" id="CZT11992.1"/>
    </source>
</evidence>
<protein>
    <submittedName>
        <fullName evidence="2">Uncharacterized protein</fullName>
    </submittedName>
</protein>
<dbReference type="Proteomes" id="UP000178129">
    <property type="component" value="Unassembled WGS sequence"/>
</dbReference>
<feature type="region of interest" description="Disordered" evidence="1">
    <location>
        <begin position="1"/>
        <end position="34"/>
    </location>
</feature>
<comment type="caution">
    <text evidence="2">The sequence shown here is derived from an EMBL/GenBank/DDBJ whole genome shotgun (WGS) entry which is preliminary data.</text>
</comment>
<sequence>MPGSSLWSKSNVGRLESKTPSHQSHFYSRPPRGSIGLAQNTGRLIFSEVEEVSSVAVQDIVYGESAALSTDLMASAPPPQSRMQRLSLLLPSIVTSEARDGEKPQIILRKLTPSES</sequence>
<accession>A0A1E1LNB5</accession>
<gene>
    <name evidence="2" type="ORF">RCO7_15165</name>
</gene>
<evidence type="ECO:0000313" key="3">
    <source>
        <dbReference type="Proteomes" id="UP000178129"/>
    </source>
</evidence>
<reference evidence="3" key="1">
    <citation type="submission" date="2016-03" db="EMBL/GenBank/DDBJ databases">
        <authorList>
            <person name="Ploux O."/>
        </authorList>
    </citation>
    <scope>NUCLEOTIDE SEQUENCE [LARGE SCALE GENOMIC DNA]</scope>
    <source>
        <strain evidence="3">UK7</strain>
    </source>
</reference>